<name>A0A6A5WAK0_9PLEO</name>
<keyword evidence="2" id="KW-0472">Membrane</keyword>
<protein>
    <submittedName>
        <fullName evidence="3">Uncharacterized protein</fullName>
    </submittedName>
</protein>
<evidence type="ECO:0000313" key="4">
    <source>
        <dbReference type="Proteomes" id="UP000799779"/>
    </source>
</evidence>
<dbReference type="AlphaFoldDB" id="A0A6A5WAK0"/>
<evidence type="ECO:0000313" key="3">
    <source>
        <dbReference type="EMBL" id="KAF1998168.1"/>
    </source>
</evidence>
<accession>A0A6A5WAK0</accession>
<proteinExistence type="predicted"/>
<dbReference type="EMBL" id="ML977606">
    <property type="protein sequence ID" value="KAF1998168.1"/>
    <property type="molecule type" value="Genomic_DNA"/>
</dbReference>
<keyword evidence="4" id="KW-1185">Reference proteome</keyword>
<organism evidence="3 4">
    <name type="scientific">Amniculicola lignicola CBS 123094</name>
    <dbReference type="NCBI Taxonomy" id="1392246"/>
    <lineage>
        <taxon>Eukaryota</taxon>
        <taxon>Fungi</taxon>
        <taxon>Dikarya</taxon>
        <taxon>Ascomycota</taxon>
        <taxon>Pezizomycotina</taxon>
        <taxon>Dothideomycetes</taxon>
        <taxon>Pleosporomycetidae</taxon>
        <taxon>Pleosporales</taxon>
        <taxon>Amniculicolaceae</taxon>
        <taxon>Amniculicola</taxon>
    </lineage>
</organism>
<evidence type="ECO:0000256" key="2">
    <source>
        <dbReference type="SAM" id="Phobius"/>
    </source>
</evidence>
<gene>
    <name evidence="3" type="ORF">P154DRAFT_263586</name>
</gene>
<keyword evidence="2" id="KW-0812">Transmembrane</keyword>
<reference evidence="3" key="1">
    <citation type="journal article" date="2020" name="Stud. Mycol.">
        <title>101 Dothideomycetes genomes: a test case for predicting lifestyles and emergence of pathogens.</title>
        <authorList>
            <person name="Haridas S."/>
            <person name="Albert R."/>
            <person name="Binder M."/>
            <person name="Bloem J."/>
            <person name="Labutti K."/>
            <person name="Salamov A."/>
            <person name="Andreopoulos B."/>
            <person name="Baker S."/>
            <person name="Barry K."/>
            <person name="Bills G."/>
            <person name="Bluhm B."/>
            <person name="Cannon C."/>
            <person name="Castanera R."/>
            <person name="Culley D."/>
            <person name="Daum C."/>
            <person name="Ezra D."/>
            <person name="Gonzalez J."/>
            <person name="Henrissat B."/>
            <person name="Kuo A."/>
            <person name="Liang C."/>
            <person name="Lipzen A."/>
            <person name="Lutzoni F."/>
            <person name="Magnuson J."/>
            <person name="Mondo S."/>
            <person name="Nolan M."/>
            <person name="Ohm R."/>
            <person name="Pangilinan J."/>
            <person name="Park H.-J."/>
            <person name="Ramirez L."/>
            <person name="Alfaro M."/>
            <person name="Sun H."/>
            <person name="Tritt A."/>
            <person name="Yoshinaga Y."/>
            <person name="Zwiers L.-H."/>
            <person name="Turgeon B."/>
            <person name="Goodwin S."/>
            <person name="Spatafora J."/>
            <person name="Crous P."/>
            <person name="Grigoriev I."/>
        </authorList>
    </citation>
    <scope>NUCLEOTIDE SEQUENCE</scope>
    <source>
        <strain evidence="3">CBS 123094</strain>
    </source>
</reference>
<keyword evidence="2" id="KW-1133">Transmembrane helix</keyword>
<feature type="transmembrane region" description="Helical" evidence="2">
    <location>
        <begin position="50"/>
        <end position="67"/>
    </location>
</feature>
<dbReference type="Proteomes" id="UP000799779">
    <property type="component" value="Unassembled WGS sequence"/>
</dbReference>
<feature type="region of interest" description="Disordered" evidence="1">
    <location>
        <begin position="1"/>
        <end position="30"/>
    </location>
</feature>
<sequence>MQVSHQAGCMSIQPHWRANRRGSVETSPHPLKAVPHAVGRHFIKVEIMQLLINLSFYISVGFRYLMLKDAFPQ</sequence>
<evidence type="ECO:0000256" key="1">
    <source>
        <dbReference type="SAM" id="MobiDB-lite"/>
    </source>
</evidence>